<feature type="transmembrane region" description="Helical" evidence="1">
    <location>
        <begin position="273"/>
        <end position="296"/>
    </location>
</feature>
<evidence type="ECO:0000313" key="2">
    <source>
        <dbReference type="EMBL" id="BAH07560.1"/>
    </source>
</evidence>
<dbReference type="AlphaFoldDB" id="B9E4Y5"/>
<gene>
    <name evidence="2" type="ordered locus">CKR_2509</name>
</gene>
<feature type="transmembrane region" description="Helical" evidence="1">
    <location>
        <begin position="343"/>
        <end position="364"/>
    </location>
</feature>
<feature type="transmembrane region" description="Helical" evidence="1">
    <location>
        <begin position="84"/>
        <end position="108"/>
    </location>
</feature>
<reference evidence="3" key="1">
    <citation type="submission" date="2005-09" db="EMBL/GenBank/DDBJ databases">
        <title>Complete genome sequence of Clostridium kluyveri and comparative genomics of Clostridia species.</title>
        <authorList>
            <person name="Inui M."/>
            <person name="Nonaka H."/>
            <person name="Shinoda Y."/>
            <person name="Ikenaga Y."/>
            <person name="Abe M."/>
            <person name="Naito K."/>
            <person name="Vertes A.A."/>
            <person name="Yukawa H."/>
        </authorList>
    </citation>
    <scope>NUCLEOTIDE SEQUENCE [LARGE SCALE GENOMIC DNA]</scope>
    <source>
        <strain evidence="3">NBRC 12016</strain>
    </source>
</reference>
<protein>
    <submittedName>
        <fullName evidence="2">Uncharacterized protein</fullName>
    </submittedName>
</protein>
<feature type="transmembrane region" description="Helical" evidence="1">
    <location>
        <begin position="468"/>
        <end position="490"/>
    </location>
</feature>
<feature type="transmembrane region" description="Helical" evidence="1">
    <location>
        <begin position="44"/>
        <end position="64"/>
    </location>
</feature>
<accession>B9E4Y5</accession>
<keyword evidence="1" id="KW-0812">Transmembrane</keyword>
<dbReference type="HOGENOM" id="CLU_031634_0_0_9"/>
<feature type="transmembrane region" description="Helical" evidence="1">
    <location>
        <begin position="510"/>
        <end position="531"/>
    </location>
</feature>
<sequence length="571" mass="64347">MKVCFWSLQKMNKYISLTKVFLKNSSSNFLKDKKGSLSKTIKQLLLYAVIILSLLPLISMFGIATTSSYDILKPLNQEGIILSAAMSISSAVIFTFGIFFIMSVFYFSSDVDTILVLPVKPWIILMSKFTIVLIYEYITEIVVLMPVMVAFGVKSSAGLIYYIYSIIIFLTLPIVPLIIAGLITILIMRFSGFTKNKDRFKTIAQICILIFVLGINLILQKLGKGFSSGADMAKLLAQGNNSLLKSSSKIFINIRYAVESLISGSSLTGILNMLLYLLITAILLTIFIIFSEAFYIKGVIGMNQIQAKHKVLTSSEITKKSAKKSKVLTYTVKELKILFRTPVYFMNCVIMNFIWPLFLIIPLVSQKDFIKNFIYMRRYFNTIISDNVTLGISISIVFGVSLMLSIINPIGCTAISREGKNIFVNKYIPMDYKNQLLSKALAAFIINFSGIMLMIFLITIIVRPTLHIFIIMILLSAIGTIFSIFLGIIIDLNYPRLNWDNEQRAVKQNFNVLVIMILGSLITGIVIFSTIQLHIPFHIILPLIIIIFSIIDIVLYKIITTRGVNLYKNIQ</sequence>
<feature type="transmembrane region" description="Helical" evidence="1">
    <location>
        <begin position="129"/>
        <end position="153"/>
    </location>
</feature>
<name>B9E4Y5_CLOK1</name>
<dbReference type="Proteomes" id="UP000007969">
    <property type="component" value="Chromosome"/>
</dbReference>
<feature type="transmembrane region" description="Helical" evidence="1">
    <location>
        <begin position="440"/>
        <end position="462"/>
    </location>
</feature>
<evidence type="ECO:0000256" key="1">
    <source>
        <dbReference type="SAM" id="Phobius"/>
    </source>
</evidence>
<feature type="transmembrane region" description="Helical" evidence="1">
    <location>
        <begin position="200"/>
        <end position="219"/>
    </location>
</feature>
<evidence type="ECO:0000313" key="3">
    <source>
        <dbReference type="Proteomes" id="UP000007969"/>
    </source>
</evidence>
<organism evidence="2 3">
    <name type="scientific">Clostridium kluyveri (strain NBRC 12016)</name>
    <dbReference type="NCBI Taxonomy" id="583346"/>
    <lineage>
        <taxon>Bacteria</taxon>
        <taxon>Bacillati</taxon>
        <taxon>Bacillota</taxon>
        <taxon>Clostridia</taxon>
        <taxon>Eubacteriales</taxon>
        <taxon>Clostridiaceae</taxon>
        <taxon>Clostridium</taxon>
    </lineage>
</organism>
<keyword evidence="1" id="KW-1133">Transmembrane helix</keyword>
<feature type="transmembrane region" description="Helical" evidence="1">
    <location>
        <begin position="537"/>
        <end position="559"/>
    </location>
</feature>
<dbReference type="KEGG" id="ckr:CKR_2509"/>
<feature type="transmembrane region" description="Helical" evidence="1">
    <location>
        <begin position="159"/>
        <end position="188"/>
    </location>
</feature>
<dbReference type="EMBL" id="AP009049">
    <property type="protein sequence ID" value="BAH07560.1"/>
    <property type="molecule type" value="Genomic_DNA"/>
</dbReference>
<keyword evidence="1" id="KW-0472">Membrane</keyword>
<proteinExistence type="predicted"/>
<feature type="transmembrane region" description="Helical" evidence="1">
    <location>
        <begin position="384"/>
        <end position="407"/>
    </location>
</feature>